<reference evidence="2 3" key="1">
    <citation type="submission" date="2018-01" db="EMBL/GenBank/DDBJ databases">
        <title>Complete genome sequence of Bacteriovorax stolpii DSM12778.</title>
        <authorList>
            <person name="Tang B."/>
            <person name="Chang J."/>
        </authorList>
    </citation>
    <scope>NUCLEOTIDE SEQUENCE [LARGE SCALE GENOMIC DNA]</scope>
    <source>
        <strain evidence="2 3">DSM 12778</strain>
    </source>
</reference>
<proteinExistence type="predicted"/>
<dbReference type="InterPro" id="IPR038756">
    <property type="entry name" value="CheX-like"/>
</dbReference>
<evidence type="ECO:0000313" key="2">
    <source>
        <dbReference type="EMBL" id="AUN99490.1"/>
    </source>
</evidence>
<dbReference type="KEGG" id="bsto:C0V70_15530"/>
<dbReference type="SUPFAM" id="SSF103039">
    <property type="entry name" value="CheC-like"/>
    <property type="match status" value="1"/>
</dbReference>
<dbReference type="InterPro" id="IPR028976">
    <property type="entry name" value="CheC-like_sf"/>
</dbReference>
<name>A0A2K9NVG7_BACTC</name>
<protein>
    <recommendedName>
        <fullName evidence="1">Chemotaxis phosphatase CheX-like domain-containing protein</fullName>
    </recommendedName>
</protein>
<keyword evidence="3" id="KW-1185">Reference proteome</keyword>
<dbReference type="CDD" id="cd17906">
    <property type="entry name" value="CheX"/>
    <property type="match status" value="1"/>
</dbReference>
<evidence type="ECO:0000259" key="1">
    <source>
        <dbReference type="Pfam" id="PF13690"/>
    </source>
</evidence>
<dbReference type="EMBL" id="CP025704">
    <property type="protein sequence ID" value="AUN99490.1"/>
    <property type="molecule type" value="Genomic_DNA"/>
</dbReference>
<dbReference type="AlphaFoldDB" id="A0A2K9NVG7"/>
<dbReference type="RefSeq" id="WP_102244781.1">
    <property type="nucleotide sequence ID" value="NZ_CP025704.1"/>
</dbReference>
<feature type="domain" description="Chemotaxis phosphatase CheX-like" evidence="1">
    <location>
        <begin position="190"/>
        <end position="266"/>
    </location>
</feature>
<dbReference type="Pfam" id="PF13690">
    <property type="entry name" value="CheX"/>
    <property type="match status" value="1"/>
</dbReference>
<accession>A0A2K9NVG7</accession>
<sequence length="293" mass="33112">MIHKIGVVSKNLSFFNLINQQKRADTEIEIEFLRDIDSLKKLRNSGKFISSFVFDSTHSNDSIIEFGKYIRGSGQKNALIFLALEDFETFQVVTADENFTDAKIINMPSTAADIYQRLVSDTRQAENQTNQKSKTEGTISNASFLNIFIESTMNTIKEMAQCEEISHAAPFLLDYKKMENSITIRGKLAIKSPYFTGSFFISFPEETYLKVCSRVLYEEVTAITKENEDLVSEFCNIVYGKSKVAIAKLNMKLDMVIPTYNRESAIQSPSSILVVKFITELGPFYIKVAPGLV</sequence>
<dbReference type="Proteomes" id="UP000235584">
    <property type="component" value="Chromosome"/>
</dbReference>
<organism evidence="2 3">
    <name type="scientific">Bacteriovorax stolpii</name>
    <name type="common">Bdellovibrio stolpii</name>
    <dbReference type="NCBI Taxonomy" id="960"/>
    <lineage>
        <taxon>Bacteria</taxon>
        <taxon>Pseudomonadati</taxon>
        <taxon>Bdellovibrionota</taxon>
        <taxon>Bacteriovoracia</taxon>
        <taxon>Bacteriovoracales</taxon>
        <taxon>Bacteriovoracaceae</taxon>
        <taxon>Bacteriovorax</taxon>
    </lineage>
</organism>
<evidence type="ECO:0000313" key="3">
    <source>
        <dbReference type="Proteomes" id="UP000235584"/>
    </source>
</evidence>
<dbReference type="Gene3D" id="3.40.1550.10">
    <property type="entry name" value="CheC-like"/>
    <property type="match status" value="1"/>
</dbReference>
<dbReference type="PANTHER" id="PTHR39452">
    <property type="entry name" value="CHEY-P PHOSPHATASE CHEX"/>
    <property type="match status" value="1"/>
</dbReference>
<dbReference type="PANTHER" id="PTHR39452:SF1">
    <property type="entry name" value="CHEY-P PHOSPHATASE CHEX"/>
    <property type="match status" value="1"/>
</dbReference>
<dbReference type="InterPro" id="IPR028051">
    <property type="entry name" value="CheX-like_dom"/>
</dbReference>
<gene>
    <name evidence="2" type="ORF">C0V70_15530</name>
</gene>